<dbReference type="GO" id="GO:0005096">
    <property type="term" value="F:GTPase activator activity"/>
    <property type="evidence" value="ECO:0007669"/>
    <property type="project" value="TreeGrafter"/>
</dbReference>
<gene>
    <name evidence="2" type="primary">ARHGAP8</name>
</gene>
<dbReference type="Proteomes" id="UP000694392">
    <property type="component" value="Unplaced"/>
</dbReference>
<protein>
    <submittedName>
        <fullName evidence="2">Rho GTPase activating protein 8</fullName>
    </submittedName>
</protein>
<dbReference type="GeneTree" id="ENSGT00940000160758"/>
<dbReference type="InterPro" id="IPR001251">
    <property type="entry name" value="CRAL-TRIO_dom"/>
</dbReference>
<sequence length="141" mass="15731">MGVRKTSLTPVAGGDPEISLNHPYYDVARHCIIQLAGDDNSGRKVITFSCCRMPPSHQLNHSRLLEYLKYTLDQYVENDYTVVYFHYGLNSRNKPSLSWLQKTPSCTEPARGCPRLTVGAAIGHGRTGSLSDIWDPDHLGL</sequence>
<accession>A0A8D0HSI7</accession>
<reference evidence="2" key="2">
    <citation type="submission" date="2025-09" db="UniProtKB">
        <authorList>
            <consortium name="Ensembl"/>
        </authorList>
    </citation>
    <scope>IDENTIFICATION</scope>
</reference>
<dbReference type="Gene3D" id="3.40.525.10">
    <property type="entry name" value="CRAL-TRIO lipid binding domain"/>
    <property type="match status" value="1"/>
</dbReference>
<dbReference type="GO" id="GO:0005737">
    <property type="term" value="C:cytoplasm"/>
    <property type="evidence" value="ECO:0007669"/>
    <property type="project" value="TreeGrafter"/>
</dbReference>
<dbReference type="SUPFAM" id="SSF52087">
    <property type="entry name" value="CRAL/TRIO domain"/>
    <property type="match status" value="1"/>
</dbReference>
<reference evidence="2" key="1">
    <citation type="submission" date="2025-08" db="UniProtKB">
        <authorList>
            <consortium name="Ensembl"/>
        </authorList>
    </citation>
    <scope>IDENTIFICATION</scope>
</reference>
<dbReference type="InterPro" id="IPR036865">
    <property type="entry name" value="CRAL-TRIO_dom_sf"/>
</dbReference>
<evidence type="ECO:0000313" key="3">
    <source>
        <dbReference type="Proteomes" id="UP000694392"/>
    </source>
</evidence>
<keyword evidence="3" id="KW-1185">Reference proteome</keyword>
<evidence type="ECO:0000313" key="2">
    <source>
        <dbReference type="Ensembl" id="ENSSPUP00000023433.1"/>
    </source>
</evidence>
<dbReference type="GO" id="GO:0007264">
    <property type="term" value="P:small GTPase-mediated signal transduction"/>
    <property type="evidence" value="ECO:0007669"/>
    <property type="project" value="TreeGrafter"/>
</dbReference>
<feature type="domain" description="CRAL-TRIO" evidence="1">
    <location>
        <begin position="42"/>
        <end position="104"/>
    </location>
</feature>
<name>A0A8D0HSI7_SPHPU</name>
<proteinExistence type="predicted"/>
<dbReference type="PANTHER" id="PTHR45808">
    <property type="entry name" value="RHO GTPASE-ACTIVATING PROTEIN 68F"/>
    <property type="match status" value="1"/>
</dbReference>
<dbReference type="GO" id="GO:2001136">
    <property type="term" value="P:negative regulation of endocytic recycling"/>
    <property type="evidence" value="ECO:0007669"/>
    <property type="project" value="TreeGrafter"/>
</dbReference>
<dbReference type="PANTHER" id="PTHR45808:SF4">
    <property type="entry name" value="RHO GTPASE-ACTIVATING PROTEIN 8"/>
    <property type="match status" value="1"/>
</dbReference>
<dbReference type="Pfam" id="PF13716">
    <property type="entry name" value="CRAL_TRIO_2"/>
    <property type="match status" value="1"/>
</dbReference>
<evidence type="ECO:0000259" key="1">
    <source>
        <dbReference type="Pfam" id="PF13716"/>
    </source>
</evidence>
<dbReference type="AlphaFoldDB" id="A0A8D0HSI7"/>
<organism evidence="2 3">
    <name type="scientific">Sphenodon punctatus</name>
    <name type="common">Tuatara</name>
    <name type="synonym">Hatteria punctata</name>
    <dbReference type="NCBI Taxonomy" id="8508"/>
    <lineage>
        <taxon>Eukaryota</taxon>
        <taxon>Metazoa</taxon>
        <taxon>Chordata</taxon>
        <taxon>Craniata</taxon>
        <taxon>Vertebrata</taxon>
        <taxon>Euteleostomi</taxon>
        <taxon>Lepidosauria</taxon>
        <taxon>Sphenodontia</taxon>
        <taxon>Sphenodontidae</taxon>
        <taxon>Sphenodon</taxon>
    </lineage>
</organism>
<dbReference type="Ensembl" id="ENSSPUT00000024995.1">
    <property type="protein sequence ID" value="ENSSPUP00000023433.1"/>
    <property type="gene ID" value="ENSSPUG00000017912.1"/>
</dbReference>